<feature type="transmembrane region" description="Helical" evidence="1">
    <location>
        <begin position="167"/>
        <end position="188"/>
    </location>
</feature>
<organism evidence="2 3">
    <name type="scientific">Ruminococcoides intestinale</name>
    <dbReference type="NCBI Taxonomy" id="3133162"/>
    <lineage>
        <taxon>Bacteria</taxon>
        <taxon>Bacillati</taxon>
        <taxon>Bacillota</taxon>
        <taxon>Clostridia</taxon>
        <taxon>Eubacteriales</taxon>
        <taxon>Oscillospiraceae</taxon>
        <taxon>Ruminococcoides</taxon>
    </lineage>
</organism>
<sequence length="234" mass="25739">MTREQKQHILHFAASSLGGFMGGYAIYNHCDVFGNAQTANMIHLVSKIFTGDFEGVVFIVIALLTYILGNVFFVIADRFIKLETKTVSLIASTVALLIIGIFPNISNNYLAILPILFVTPVLWNSFRTAGSYVTSPIFSTNNLRVATVSTFTGIIDKDKDMKKKAKFYWLTLASYHIGVVLACVPSVFIGVNSIWFGFVSIALSTASYMWLCGVFDRKESFAASEGLAAQSEII</sequence>
<dbReference type="PANTHER" id="PTHR37314">
    <property type="entry name" value="SLR0142 PROTEIN"/>
    <property type="match status" value="1"/>
</dbReference>
<dbReference type="PANTHER" id="PTHR37314:SF4">
    <property type="entry name" value="UPF0700 TRANSMEMBRANE PROTEIN YOAK"/>
    <property type="match status" value="1"/>
</dbReference>
<evidence type="ECO:0000313" key="3">
    <source>
        <dbReference type="Proteomes" id="UP001490816"/>
    </source>
</evidence>
<dbReference type="RefSeq" id="WP_015523073.1">
    <property type="nucleotide sequence ID" value="NZ_JBBMEZ010000003.1"/>
</dbReference>
<dbReference type="EMBL" id="JBBMEZ010000003">
    <property type="protein sequence ID" value="MEQ2469036.1"/>
    <property type="molecule type" value="Genomic_DNA"/>
</dbReference>
<keyword evidence="3" id="KW-1185">Reference proteome</keyword>
<proteinExistence type="predicted"/>
<keyword evidence="1" id="KW-0812">Transmembrane</keyword>
<keyword evidence="1" id="KW-1133">Transmembrane helix</keyword>
<dbReference type="Proteomes" id="UP001490816">
    <property type="component" value="Unassembled WGS sequence"/>
</dbReference>
<feature type="transmembrane region" description="Helical" evidence="1">
    <location>
        <begin position="55"/>
        <end position="75"/>
    </location>
</feature>
<evidence type="ECO:0000256" key="1">
    <source>
        <dbReference type="SAM" id="Phobius"/>
    </source>
</evidence>
<feature type="transmembrane region" description="Helical" evidence="1">
    <location>
        <begin position="109"/>
        <end position="126"/>
    </location>
</feature>
<feature type="transmembrane region" description="Helical" evidence="1">
    <location>
        <begin position="9"/>
        <end position="27"/>
    </location>
</feature>
<reference evidence="2 3" key="1">
    <citation type="submission" date="2024-03" db="EMBL/GenBank/DDBJ databases">
        <title>Human intestinal bacterial collection.</title>
        <authorList>
            <person name="Pauvert C."/>
            <person name="Hitch T.C.A."/>
            <person name="Clavel T."/>
        </authorList>
    </citation>
    <scope>NUCLEOTIDE SEQUENCE [LARGE SCALE GENOMIC DNA]</scope>
    <source>
        <strain evidence="2 3">CLA-JM-H38</strain>
    </source>
</reference>
<comment type="caution">
    <text evidence="2">The sequence shown here is derived from an EMBL/GenBank/DDBJ whole genome shotgun (WGS) entry which is preliminary data.</text>
</comment>
<dbReference type="Pfam" id="PF06912">
    <property type="entry name" value="DUF1275"/>
    <property type="match status" value="1"/>
</dbReference>
<name>A0ABV1F6R0_9FIRM</name>
<gene>
    <name evidence="2" type="ORF">WMO39_01635</name>
</gene>
<dbReference type="InterPro" id="IPR010699">
    <property type="entry name" value="DUF1275"/>
</dbReference>
<feature type="transmembrane region" description="Helical" evidence="1">
    <location>
        <begin position="87"/>
        <end position="103"/>
    </location>
</feature>
<evidence type="ECO:0000313" key="2">
    <source>
        <dbReference type="EMBL" id="MEQ2469036.1"/>
    </source>
</evidence>
<keyword evidence="1" id="KW-0472">Membrane</keyword>
<feature type="transmembrane region" description="Helical" evidence="1">
    <location>
        <begin position="194"/>
        <end position="215"/>
    </location>
</feature>
<accession>A0ABV1F6R0</accession>
<protein>
    <submittedName>
        <fullName evidence="2">YoaK family protein</fullName>
    </submittedName>
</protein>